<evidence type="ECO:0000256" key="1">
    <source>
        <dbReference type="SAM" id="MobiDB-lite"/>
    </source>
</evidence>
<name>A0AAV7KN16_PLEWA</name>
<dbReference type="AlphaFoldDB" id="A0AAV7KN16"/>
<gene>
    <name evidence="2" type="ORF">NDU88_000294</name>
</gene>
<proteinExistence type="predicted"/>
<dbReference type="Proteomes" id="UP001066276">
    <property type="component" value="Unassembled WGS sequence"/>
</dbReference>
<accession>A0AAV7KN16</accession>
<organism evidence="2 3">
    <name type="scientific">Pleurodeles waltl</name>
    <name type="common">Iberian ribbed newt</name>
    <dbReference type="NCBI Taxonomy" id="8319"/>
    <lineage>
        <taxon>Eukaryota</taxon>
        <taxon>Metazoa</taxon>
        <taxon>Chordata</taxon>
        <taxon>Craniata</taxon>
        <taxon>Vertebrata</taxon>
        <taxon>Euteleostomi</taxon>
        <taxon>Amphibia</taxon>
        <taxon>Batrachia</taxon>
        <taxon>Caudata</taxon>
        <taxon>Salamandroidea</taxon>
        <taxon>Salamandridae</taxon>
        <taxon>Pleurodelinae</taxon>
        <taxon>Pleurodeles</taxon>
    </lineage>
</organism>
<evidence type="ECO:0000313" key="3">
    <source>
        <dbReference type="Proteomes" id="UP001066276"/>
    </source>
</evidence>
<keyword evidence="3" id="KW-1185">Reference proteome</keyword>
<evidence type="ECO:0000313" key="2">
    <source>
        <dbReference type="EMBL" id="KAJ1079469.1"/>
    </source>
</evidence>
<reference evidence="2 3" key="1">
    <citation type="journal article" date="2022" name="bioRxiv">
        <title>Sequencing and chromosome-scale assembly of the giantPleurodeles waltlgenome.</title>
        <authorList>
            <person name="Brown T."/>
            <person name="Elewa A."/>
            <person name="Iarovenko S."/>
            <person name="Subramanian E."/>
            <person name="Araus A.J."/>
            <person name="Petzold A."/>
            <person name="Susuki M."/>
            <person name="Suzuki K.-i.T."/>
            <person name="Hayashi T."/>
            <person name="Toyoda A."/>
            <person name="Oliveira C."/>
            <person name="Osipova E."/>
            <person name="Leigh N.D."/>
            <person name="Simon A."/>
            <person name="Yun M.H."/>
        </authorList>
    </citation>
    <scope>NUCLEOTIDE SEQUENCE [LARGE SCALE GENOMIC DNA]</scope>
    <source>
        <strain evidence="2">20211129_DDA</strain>
        <tissue evidence="2">Liver</tissue>
    </source>
</reference>
<sequence>MEGDPPFPQGLLEYFLMLSPPYTFLEAPLCPVSQLRLPALFLRCAALPVLPRSGARAKHQESSQPDRPSLPLGPAHTLHPRGAASPDSTLAALTRRSVPWTSNTLPQRRGHPPDGRDHCYSIGPARH</sequence>
<dbReference type="EMBL" id="JANPWB010000135">
    <property type="protein sequence ID" value="KAJ1079469.1"/>
    <property type="molecule type" value="Genomic_DNA"/>
</dbReference>
<feature type="region of interest" description="Disordered" evidence="1">
    <location>
        <begin position="53"/>
        <end position="127"/>
    </location>
</feature>
<comment type="caution">
    <text evidence="2">The sequence shown here is derived from an EMBL/GenBank/DDBJ whole genome shotgun (WGS) entry which is preliminary data.</text>
</comment>
<protein>
    <submittedName>
        <fullName evidence="2">Uncharacterized protein</fullName>
    </submittedName>
</protein>